<dbReference type="SUPFAM" id="SSF53774">
    <property type="entry name" value="Glutaminase/Asparaginase"/>
    <property type="match status" value="1"/>
</dbReference>
<dbReference type="InterPro" id="IPR036152">
    <property type="entry name" value="Asp/glu_Ase-like_sf"/>
</dbReference>
<dbReference type="SMART" id="SM00870">
    <property type="entry name" value="Asparaginase"/>
    <property type="match status" value="1"/>
</dbReference>
<organism evidence="9 10">
    <name type="scientific">Giesbergeria anulus</name>
    <dbReference type="NCBI Taxonomy" id="180197"/>
    <lineage>
        <taxon>Bacteria</taxon>
        <taxon>Pseudomonadati</taxon>
        <taxon>Pseudomonadota</taxon>
        <taxon>Betaproteobacteria</taxon>
        <taxon>Burkholderiales</taxon>
        <taxon>Comamonadaceae</taxon>
        <taxon>Giesbergeria</taxon>
    </lineage>
</organism>
<accession>A0A1H9GA08</accession>
<dbReference type="PANTHER" id="PTHR11707:SF28">
    <property type="entry name" value="60 KDA LYSOPHOSPHOLIPASE"/>
    <property type="match status" value="1"/>
</dbReference>
<dbReference type="Gene3D" id="3.40.50.40">
    <property type="match status" value="1"/>
</dbReference>
<evidence type="ECO:0000256" key="2">
    <source>
        <dbReference type="ARBA" id="ARBA00022801"/>
    </source>
</evidence>
<dbReference type="OrthoDB" id="9788068at2"/>
<evidence type="ECO:0000256" key="1">
    <source>
        <dbReference type="ARBA" id="ARBA00010518"/>
    </source>
</evidence>
<dbReference type="InterPro" id="IPR004550">
    <property type="entry name" value="AsnASE_II"/>
</dbReference>
<dbReference type="PROSITE" id="PS00917">
    <property type="entry name" value="ASN_GLN_ASE_2"/>
    <property type="match status" value="1"/>
</dbReference>
<dbReference type="PRINTS" id="PR00139">
    <property type="entry name" value="ASNGLNASE"/>
</dbReference>
<feature type="active site" description="O-isoaspartyl threonine intermediate" evidence="3">
    <location>
        <position position="15"/>
    </location>
</feature>
<proteinExistence type="inferred from homology"/>
<protein>
    <submittedName>
        <fullName evidence="9">L-asparaginase</fullName>
    </submittedName>
</protein>
<dbReference type="CDD" id="cd08964">
    <property type="entry name" value="L-asparaginase_II"/>
    <property type="match status" value="1"/>
</dbReference>
<dbReference type="GO" id="GO:0006528">
    <property type="term" value="P:asparagine metabolic process"/>
    <property type="evidence" value="ECO:0007669"/>
    <property type="project" value="InterPro"/>
</dbReference>
<evidence type="ECO:0000259" key="8">
    <source>
        <dbReference type="Pfam" id="PF17763"/>
    </source>
</evidence>
<dbReference type="PIRSF" id="PIRSF500176">
    <property type="entry name" value="L_ASNase"/>
    <property type="match status" value="1"/>
</dbReference>
<dbReference type="FunFam" id="3.40.50.1170:FF:000001">
    <property type="entry name" value="L-asparaginase 2"/>
    <property type="match status" value="1"/>
</dbReference>
<evidence type="ECO:0000313" key="10">
    <source>
        <dbReference type="Proteomes" id="UP000199766"/>
    </source>
</evidence>
<dbReference type="Pfam" id="PF00710">
    <property type="entry name" value="Asparaginase"/>
    <property type="match status" value="1"/>
</dbReference>
<dbReference type="Pfam" id="PF17763">
    <property type="entry name" value="Asparaginase_C"/>
    <property type="match status" value="1"/>
</dbReference>
<dbReference type="InterPro" id="IPR037152">
    <property type="entry name" value="L-asparaginase_N_sf"/>
</dbReference>
<dbReference type="PIRSF" id="PIRSF001220">
    <property type="entry name" value="L-ASNase_gatD"/>
    <property type="match status" value="1"/>
</dbReference>
<dbReference type="SFLD" id="SFLDS00057">
    <property type="entry name" value="Glutaminase/Asparaginase"/>
    <property type="match status" value="1"/>
</dbReference>
<feature type="binding site" evidence="4">
    <location>
        <begin position="97"/>
        <end position="98"/>
    </location>
    <ligand>
        <name>substrate</name>
    </ligand>
</feature>
<feature type="domain" description="Asparaginase/glutaminase C-terminal" evidence="8">
    <location>
        <begin position="223"/>
        <end position="316"/>
    </location>
</feature>
<dbReference type="PROSITE" id="PS00144">
    <property type="entry name" value="ASN_GLN_ASE_1"/>
    <property type="match status" value="1"/>
</dbReference>
<name>A0A1H9GA08_9BURK</name>
<gene>
    <name evidence="9" type="ORF">SAMN02982919_00756</name>
</gene>
<sequence length="319" mass="33095">MNTKPCAVVLGTGGTIAGTAAHAHDNLGYSAAQRSVQTLLDALGAGAVPAGVALLAEQVAQIDSKDMDFALWQALAQRCQHYLQQPLVQGIVITHGTDTLEETAWFLHNVLPAGKPVVLTCAMRPATALFADGPQNLRDALAVVAHPHAQGVVVVCAGQVHGAQRVQKVHPYRLDAFDSGDAGPLGWIEEGQLRMAQPWPVASQGAFAQTAFPPLGGIAGWPRVEVVMSYAGASAATVEALVASGVQGLVVAATGNGTIHQALEAALVRAETAGVAVLVASRCPWGQLVPAAENTPRWPWALGLSPVKARIMLLLQLLG</sequence>
<dbReference type="PROSITE" id="PS51732">
    <property type="entry name" value="ASN_GLN_ASE_3"/>
    <property type="match status" value="1"/>
</dbReference>
<dbReference type="InterPro" id="IPR020827">
    <property type="entry name" value="Asparaginase/glutaminase_AS1"/>
</dbReference>
<dbReference type="InterPro" id="IPR040919">
    <property type="entry name" value="Asparaginase_C"/>
</dbReference>
<evidence type="ECO:0000259" key="7">
    <source>
        <dbReference type="Pfam" id="PF00710"/>
    </source>
</evidence>
<reference evidence="9 10" key="1">
    <citation type="submission" date="2016-10" db="EMBL/GenBank/DDBJ databases">
        <authorList>
            <person name="de Groot N.N."/>
        </authorList>
    </citation>
    <scope>NUCLEOTIDE SEQUENCE [LARGE SCALE GENOMIC DNA]</scope>
    <source>
        <strain evidence="9 10">ATCC 35958</strain>
    </source>
</reference>
<dbReference type="EMBL" id="FOGD01000001">
    <property type="protein sequence ID" value="SEQ46833.1"/>
    <property type="molecule type" value="Genomic_DNA"/>
</dbReference>
<dbReference type="GO" id="GO:0004067">
    <property type="term" value="F:asparaginase activity"/>
    <property type="evidence" value="ECO:0007669"/>
    <property type="project" value="UniProtKB-UniRule"/>
</dbReference>
<dbReference type="InterPro" id="IPR027475">
    <property type="entry name" value="Asparaginase/glutaminase_AS2"/>
</dbReference>
<evidence type="ECO:0000256" key="4">
    <source>
        <dbReference type="PIRSR" id="PIRSR001220-2"/>
    </source>
</evidence>
<keyword evidence="2" id="KW-0378">Hydrolase</keyword>
<feature type="active site" evidence="5">
    <location>
        <position position="15"/>
    </location>
</feature>
<dbReference type="InterPro" id="IPR027474">
    <property type="entry name" value="L-asparaginase_N"/>
</dbReference>
<dbReference type="InterPro" id="IPR006034">
    <property type="entry name" value="Asparaginase/glutaminase-like"/>
</dbReference>
<dbReference type="PANTHER" id="PTHR11707">
    <property type="entry name" value="L-ASPARAGINASE"/>
    <property type="match status" value="1"/>
</dbReference>
<evidence type="ECO:0000256" key="6">
    <source>
        <dbReference type="PROSITE-ProRule" id="PRU10100"/>
    </source>
</evidence>
<feature type="binding site" evidence="4">
    <location>
        <position position="64"/>
    </location>
    <ligand>
        <name>substrate</name>
    </ligand>
</feature>
<dbReference type="Gene3D" id="3.40.50.1170">
    <property type="entry name" value="L-asparaginase, N-terminal domain"/>
    <property type="match status" value="1"/>
</dbReference>
<feature type="active site" evidence="6">
    <location>
        <position position="97"/>
    </location>
</feature>
<dbReference type="STRING" id="180197.SAMN02982919_00756"/>
<dbReference type="InterPro" id="IPR027473">
    <property type="entry name" value="L-asparaginase_C"/>
</dbReference>
<comment type="similarity">
    <text evidence="1">Belongs to the asparaginase 1 family.</text>
</comment>
<evidence type="ECO:0000256" key="3">
    <source>
        <dbReference type="PIRSR" id="PIRSR001220-1"/>
    </source>
</evidence>
<dbReference type="RefSeq" id="WP_091452884.1">
    <property type="nucleotide sequence ID" value="NZ_FOGD01000001.1"/>
</dbReference>
<evidence type="ECO:0000313" key="9">
    <source>
        <dbReference type="EMBL" id="SEQ46833.1"/>
    </source>
</evidence>
<feature type="domain" description="L-asparaginase N-terminal" evidence="7">
    <location>
        <begin position="8"/>
        <end position="198"/>
    </location>
</feature>
<evidence type="ECO:0000256" key="5">
    <source>
        <dbReference type="PROSITE-ProRule" id="PRU10099"/>
    </source>
</evidence>
<dbReference type="Proteomes" id="UP000199766">
    <property type="component" value="Unassembled WGS sequence"/>
</dbReference>
<keyword evidence="10" id="KW-1185">Reference proteome</keyword>
<dbReference type="AlphaFoldDB" id="A0A1H9GA08"/>